<dbReference type="EMBL" id="ABJB010867223">
    <property type="status" value="NOT_ANNOTATED_CDS"/>
    <property type="molecule type" value="Genomic_DNA"/>
</dbReference>
<feature type="non-terminal residue" evidence="1">
    <location>
        <position position="165"/>
    </location>
</feature>
<dbReference type="EMBL" id="DS795359">
    <property type="protein sequence ID" value="EEC10374.1"/>
    <property type="molecule type" value="Genomic_DNA"/>
</dbReference>
<dbReference type="EMBL" id="ABJB010327475">
    <property type="status" value="NOT_ANNOTATED_CDS"/>
    <property type="molecule type" value="Genomic_DNA"/>
</dbReference>
<keyword evidence="3" id="KW-1185">Reference proteome</keyword>
<dbReference type="EMBL" id="ABJB010005655">
    <property type="status" value="NOT_ANNOTATED_CDS"/>
    <property type="molecule type" value="Genomic_DNA"/>
</dbReference>
<evidence type="ECO:0000313" key="3">
    <source>
        <dbReference type="Proteomes" id="UP000001555"/>
    </source>
</evidence>
<dbReference type="GO" id="GO:0006508">
    <property type="term" value="P:proteolysis"/>
    <property type="evidence" value="ECO:0007669"/>
    <property type="project" value="UniProtKB-KW"/>
</dbReference>
<name>B7PUV2_IXOSC</name>
<dbReference type="EnsemblMetazoa" id="ISCW007310-RA">
    <property type="protein sequence ID" value="ISCW007310-PA"/>
    <property type="gene ID" value="ISCW007310"/>
</dbReference>
<dbReference type="PaxDb" id="6945-B7PUV2"/>
<dbReference type="EMBL" id="ABJB010806140">
    <property type="status" value="NOT_ANNOTATED_CDS"/>
    <property type="molecule type" value="Genomic_DNA"/>
</dbReference>
<keyword evidence="1" id="KW-0645">Protease</keyword>
<gene>
    <name evidence="1" type="ORF">IscW_ISCW007310</name>
</gene>
<dbReference type="VEuPathDB" id="VectorBase:ISCP_012683"/>
<dbReference type="EMBL" id="ABJB010371851">
    <property type="status" value="NOT_ANNOTATED_CDS"/>
    <property type="molecule type" value="Genomic_DNA"/>
</dbReference>
<dbReference type="VEuPathDB" id="VectorBase:ISCW007310"/>
<proteinExistence type="predicted"/>
<evidence type="ECO:0000313" key="2">
    <source>
        <dbReference type="EnsemblMetazoa" id="ISCW007310-PA"/>
    </source>
</evidence>
<dbReference type="Proteomes" id="UP000001555">
    <property type="component" value="Unassembled WGS sequence"/>
</dbReference>
<dbReference type="EMBL" id="ABJB010171543">
    <property type="status" value="NOT_ANNOTATED_CDS"/>
    <property type="molecule type" value="Genomic_DNA"/>
</dbReference>
<reference evidence="2" key="2">
    <citation type="submission" date="2020-05" db="UniProtKB">
        <authorList>
            <consortium name="EnsemblMetazoa"/>
        </authorList>
    </citation>
    <scope>IDENTIFICATION</scope>
    <source>
        <strain evidence="2">wikel</strain>
    </source>
</reference>
<keyword evidence="1" id="KW-0378">Hydrolase</keyword>
<sequence length="165" mass="19222">MLRSLLEKSLVLALLIVIHDAYYLRKTRIVYPLLLEARSSESSLSLFINDEITLNLERADIFPEMFLLQYSENKTEVKKYIKGADLNNLVYQDRDQMSAVSIQRNDKLYVNGIIHNRYRIKPYPMERSDTGIIAHELVQVEEPHSTLHGDYFAEPLPDHVDLFTP</sequence>
<dbReference type="OrthoDB" id="6503042at2759"/>
<keyword evidence="1" id="KW-0482">Metalloprotease</keyword>
<dbReference type="HOGENOM" id="CLU_137152_0_0_1"/>
<dbReference type="GO" id="GO:0008237">
    <property type="term" value="F:metallopeptidase activity"/>
    <property type="evidence" value="ECO:0007669"/>
    <property type="project" value="UniProtKB-KW"/>
</dbReference>
<dbReference type="VEuPathDB" id="VectorBase:ISCI007310"/>
<evidence type="ECO:0000313" key="1">
    <source>
        <dbReference type="EMBL" id="EEC10374.1"/>
    </source>
</evidence>
<dbReference type="AlphaFoldDB" id="B7PUV2"/>
<accession>B7PUV2</accession>
<reference evidence="1 3" key="1">
    <citation type="submission" date="2008-03" db="EMBL/GenBank/DDBJ databases">
        <title>Annotation of Ixodes scapularis.</title>
        <authorList>
            <consortium name="Ixodes scapularis Genome Project Consortium"/>
            <person name="Caler E."/>
            <person name="Hannick L.I."/>
            <person name="Bidwell S."/>
            <person name="Joardar V."/>
            <person name="Thiagarajan M."/>
            <person name="Amedeo P."/>
            <person name="Galinsky K.J."/>
            <person name="Schobel S."/>
            <person name="Inman J."/>
            <person name="Hostetler J."/>
            <person name="Miller J."/>
            <person name="Hammond M."/>
            <person name="Megy K."/>
            <person name="Lawson D."/>
            <person name="Kodira C."/>
            <person name="Sutton G."/>
            <person name="Meyer J."/>
            <person name="Hill C.A."/>
            <person name="Birren B."/>
            <person name="Nene V."/>
            <person name="Collins F."/>
            <person name="Alarcon-Chaidez F."/>
            <person name="Wikel S."/>
            <person name="Strausberg R."/>
        </authorList>
    </citation>
    <scope>NUCLEOTIDE SEQUENCE [LARGE SCALE GENOMIC DNA]</scope>
    <source>
        <strain evidence="3">Wikel</strain>
        <strain evidence="1">Wikel colony</strain>
    </source>
</reference>
<protein>
    <submittedName>
        <fullName evidence="1 2">Metalloprotease, putative</fullName>
    </submittedName>
</protein>
<organism>
    <name type="scientific">Ixodes scapularis</name>
    <name type="common">Black-legged tick</name>
    <name type="synonym">Deer tick</name>
    <dbReference type="NCBI Taxonomy" id="6945"/>
    <lineage>
        <taxon>Eukaryota</taxon>
        <taxon>Metazoa</taxon>
        <taxon>Ecdysozoa</taxon>
        <taxon>Arthropoda</taxon>
        <taxon>Chelicerata</taxon>
        <taxon>Arachnida</taxon>
        <taxon>Acari</taxon>
        <taxon>Parasitiformes</taxon>
        <taxon>Ixodida</taxon>
        <taxon>Ixodoidea</taxon>
        <taxon>Ixodidae</taxon>
        <taxon>Ixodinae</taxon>
        <taxon>Ixodes</taxon>
    </lineage>
</organism>
<dbReference type="EMBL" id="ABJB010290067">
    <property type="status" value="NOT_ANNOTATED_CDS"/>
    <property type="molecule type" value="Genomic_DNA"/>
</dbReference>
<dbReference type="EMBL" id="ABJB010009062">
    <property type="status" value="NOT_ANNOTATED_CDS"/>
    <property type="molecule type" value="Genomic_DNA"/>
</dbReference>